<dbReference type="Gene3D" id="1.20.1280.290">
    <property type="match status" value="1"/>
</dbReference>
<evidence type="ECO:0000313" key="6">
    <source>
        <dbReference type="EMBL" id="SFT83590.1"/>
    </source>
</evidence>
<feature type="transmembrane region" description="Helical" evidence="5">
    <location>
        <begin position="35"/>
        <end position="54"/>
    </location>
</feature>
<organism evidence="6 7">
    <name type="scientific">Paraburkholderia aspalathi</name>
    <dbReference type="NCBI Taxonomy" id="1324617"/>
    <lineage>
        <taxon>Bacteria</taxon>
        <taxon>Pseudomonadati</taxon>
        <taxon>Pseudomonadota</taxon>
        <taxon>Betaproteobacteria</taxon>
        <taxon>Burkholderiales</taxon>
        <taxon>Burkholderiaceae</taxon>
        <taxon>Paraburkholderia</taxon>
    </lineage>
</organism>
<feature type="transmembrane region" description="Helical" evidence="5">
    <location>
        <begin position="7"/>
        <end position="28"/>
    </location>
</feature>
<dbReference type="InterPro" id="IPR047662">
    <property type="entry name" value="SemiSWEET"/>
</dbReference>
<keyword evidence="2 5" id="KW-0812">Transmembrane</keyword>
<feature type="transmembrane region" description="Helical" evidence="5">
    <location>
        <begin position="60"/>
        <end position="78"/>
    </location>
</feature>
<evidence type="ECO:0000313" key="7">
    <source>
        <dbReference type="Proteomes" id="UP000198844"/>
    </source>
</evidence>
<protein>
    <submittedName>
        <fullName evidence="6">MtN3 and saliva related transmembrane protein</fullName>
    </submittedName>
</protein>
<dbReference type="GO" id="GO:0051119">
    <property type="term" value="F:sugar transmembrane transporter activity"/>
    <property type="evidence" value="ECO:0007669"/>
    <property type="project" value="InterPro"/>
</dbReference>
<dbReference type="RefSeq" id="WP_093633883.1">
    <property type="nucleotide sequence ID" value="NZ_FPBH01000004.1"/>
</dbReference>
<keyword evidence="3 5" id="KW-1133">Transmembrane helix</keyword>
<accession>A0A1I7B8Q9</accession>
<dbReference type="Pfam" id="PF04193">
    <property type="entry name" value="PQ-loop"/>
    <property type="match status" value="1"/>
</dbReference>
<keyword evidence="4 5" id="KW-0472">Membrane</keyword>
<evidence type="ECO:0000256" key="2">
    <source>
        <dbReference type="ARBA" id="ARBA00022692"/>
    </source>
</evidence>
<dbReference type="Proteomes" id="UP000198844">
    <property type="component" value="Unassembled WGS sequence"/>
</dbReference>
<dbReference type="OrthoDB" id="122062at2"/>
<gene>
    <name evidence="6" type="ORF">SAMN05192563_1004283</name>
</gene>
<evidence type="ECO:0000256" key="3">
    <source>
        <dbReference type="ARBA" id="ARBA00022989"/>
    </source>
</evidence>
<dbReference type="NCBIfam" id="NF037968">
    <property type="entry name" value="SemiSWEET_2"/>
    <property type="match status" value="1"/>
</dbReference>
<reference evidence="6 7" key="1">
    <citation type="submission" date="2016-10" db="EMBL/GenBank/DDBJ databases">
        <authorList>
            <person name="de Groot N.N."/>
        </authorList>
    </citation>
    <scope>NUCLEOTIDE SEQUENCE [LARGE SCALE GENOMIC DNA]</scope>
    <source>
        <strain evidence="6 7">LMG 27731</strain>
    </source>
</reference>
<sequence>MTSITEPIGYLAAIFSTASFIPQALLIWRTKSAEGVSVAMYSVFLTGTSLWLGYSFLINSWPMITSNIVALLLISFILHMKLSYG</sequence>
<proteinExistence type="predicted"/>
<evidence type="ECO:0000256" key="5">
    <source>
        <dbReference type="SAM" id="Phobius"/>
    </source>
</evidence>
<evidence type="ECO:0000256" key="4">
    <source>
        <dbReference type="ARBA" id="ARBA00023136"/>
    </source>
</evidence>
<dbReference type="EMBL" id="FPBH01000004">
    <property type="protein sequence ID" value="SFT83590.1"/>
    <property type="molecule type" value="Genomic_DNA"/>
</dbReference>
<name>A0A1I7B8Q9_9BURK</name>
<comment type="subcellular location">
    <subcellularLocation>
        <location evidence="1">Membrane</location>
        <topology evidence="1">Multi-pass membrane protein</topology>
    </subcellularLocation>
</comment>
<dbReference type="AlphaFoldDB" id="A0A1I7B8Q9"/>
<dbReference type="GO" id="GO:0016020">
    <property type="term" value="C:membrane"/>
    <property type="evidence" value="ECO:0007669"/>
    <property type="project" value="UniProtKB-SubCell"/>
</dbReference>
<dbReference type="InterPro" id="IPR006603">
    <property type="entry name" value="PQ-loop_rpt"/>
</dbReference>
<evidence type="ECO:0000256" key="1">
    <source>
        <dbReference type="ARBA" id="ARBA00004141"/>
    </source>
</evidence>